<protein>
    <submittedName>
        <fullName evidence="3">Class I SAM-dependent methyltransferase</fullName>
    </submittedName>
</protein>
<feature type="domain" description="Methyltransferase" evidence="2">
    <location>
        <begin position="72"/>
        <end position="165"/>
    </location>
</feature>
<dbReference type="InterPro" id="IPR041698">
    <property type="entry name" value="Methyltransf_25"/>
</dbReference>
<dbReference type="CDD" id="cd02440">
    <property type="entry name" value="AdoMet_MTases"/>
    <property type="match status" value="1"/>
</dbReference>
<evidence type="ECO:0000313" key="3">
    <source>
        <dbReference type="EMBL" id="RAQ22788.1"/>
    </source>
</evidence>
<keyword evidence="3" id="KW-0489">Methyltransferase</keyword>
<dbReference type="InterPro" id="IPR029063">
    <property type="entry name" value="SAM-dependent_MTases_sf"/>
</dbReference>
<comment type="caution">
    <text evidence="3">The sequence shown here is derived from an EMBL/GenBank/DDBJ whole genome shotgun (WGS) entry which is preliminary data.</text>
</comment>
<dbReference type="PANTHER" id="PTHR43861">
    <property type="entry name" value="TRANS-ACONITATE 2-METHYLTRANSFERASE-RELATED"/>
    <property type="match status" value="1"/>
</dbReference>
<dbReference type="Proteomes" id="UP000249377">
    <property type="component" value="Unassembled WGS sequence"/>
</dbReference>
<dbReference type="GO" id="GO:0032259">
    <property type="term" value="P:methylation"/>
    <property type="evidence" value="ECO:0007669"/>
    <property type="project" value="UniProtKB-KW"/>
</dbReference>
<evidence type="ECO:0000259" key="2">
    <source>
        <dbReference type="Pfam" id="PF13649"/>
    </source>
</evidence>
<sequence>MLQNKIRTPAEIKQYMDELKKWLNDERETPVEEMSNFFSQRINIYDHVHLEHWAKEYEHIADFFDNNLKTLLDIGCGTGLELEAIYKRFPNINITGIDLSEEMLNRLKSKYQDKNIELVAADYFEYPFEKKQYEAALSFETLHHFIYSKKQTIYNKLFQSIKNGGYYIECDYFACCDEEEQLCLEEYEYKRKKNNIADDAFVHIDIPLTFEHQCDLLRNAGFVNIKILYQNDSTVIIRGEKRTGIFE</sequence>
<reference evidence="3 4" key="1">
    <citation type="submission" date="2018-06" db="EMBL/GenBank/DDBJ databases">
        <title>Noncontiguous genome sequence of Ruminococcaceae bacterium ASD2818.</title>
        <authorList>
            <person name="Chaplin A.V."/>
            <person name="Sokolova S.R."/>
            <person name="Kochetkova T.O."/>
            <person name="Goltsov A.Y."/>
            <person name="Trofimov D.Y."/>
            <person name="Efimov B.A."/>
        </authorList>
    </citation>
    <scope>NUCLEOTIDE SEQUENCE [LARGE SCALE GENOMIC DNA]</scope>
    <source>
        <strain evidence="3 4">ASD2818</strain>
    </source>
</reference>
<dbReference type="Gene3D" id="3.40.50.150">
    <property type="entry name" value="Vaccinia Virus protein VP39"/>
    <property type="match status" value="1"/>
</dbReference>
<organism evidence="3 4">
    <name type="scientific">Hydrogeniiclostridium mannosilyticum</name>
    <dbReference type="NCBI Taxonomy" id="2764322"/>
    <lineage>
        <taxon>Bacteria</taxon>
        <taxon>Bacillati</taxon>
        <taxon>Bacillota</taxon>
        <taxon>Clostridia</taxon>
        <taxon>Eubacteriales</taxon>
        <taxon>Acutalibacteraceae</taxon>
        <taxon>Hydrogeniiclostridium</taxon>
    </lineage>
</organism>
<accession>A0A328UA90</accession>
<evidence type="ECO:0000256" key="1">
    <source>
        <dbReference type="ARBA" id="ARBA00022679"/>
    </source>
</evidence>
<dbReference type="Pfam" id="PF13649">
    <property type="entry name" value="Methyltransf_25"/>
    <property type="match status" value="1"/>
</dbReference>
<dbReference type="PANTHER" id="PTHR43861:SF6">
    <property type="entry name" value="METHYLTRANSFERASE TYPE 11"/>
    <property type="match status" value="1"/>
</dbReference>
<name>A0A328UA90_9FIRM</name>
<gene>
    <name evidence="3" type="ORF">DPQ25_11680</name>
</gene>
<dbReference type="GO" id="GO:0008168">
    <property type="term" value="F:methyltransferase activity"/>
    <property type="evidence" value="ECO:0007669"/>
    <property type="project" value="UniProtKB-KW"/>
</dbReference>
<dbReference type="SUPFAM" id="SSF53335">
    <property type="entry name" value="S-adenosyl-L-methionine-dependent methyltransferases"/>
    <property type="match status" value="1"/>
</dbReference>
<keyword evidence="1 3" id="KW-0808">Transferase</keyword>
<dbReference type="EMBL" id="QLYR01000009">
    <property type="protein sequence ID" value="RAQ22788.1"/>
    <property type="molecule type" value="Genomic_DNA"/>
</dbReference>
<proteinExistence type="predicted"/>
<dbReference type="AlphaFoldDB" id="A0A328UA90"/>
<evidence type="ECO:0000313" key="4">
    <source>
        <dbReference type="Proteomes" id="UP000249377"/>
    </source>
</evidence>
<keyword evidence="4" id="KW-1185">Reference proteome</keyword>